<organism evidence="7">
    <name type="scientific">Coleus amboinicus</name>
    <dbReference type="NCBI Taxonomy" id="204180"/>
    <lineage>
        <taxon>Eukaryota</taxon>
        <taxon>Viridiplantae</taxon>
        <taxon>Streptophyta</taxon>
        <taxon>Embryophyta</taxon>
        <taxon>Tracheophyta</taxon>
        <taxon>Spermatophyta</taxon>
        <taxon>Magnoliopsida</taxon>
        <taxon>eudicotyledons</taxon>
        <taxon>Gunneridae</taxon>
        <taxon>Pentapetalae</taxon>
        <taxon>asterids</taxon>
        <taxon>lamiids</taxon>
        <taxon>Lamiales</taxon>
        <taxon>Lamiaceae</taxon>
        <taxon>Nepetoideae</taxon>
        <taxon>Ocimeae</taxon>
        <taxon>Plectranthinae</taxon>
        <taxon>Coleus</taxon>
    </lineage>
</organism>
<dbReference type="SFLD" id="SFLDS00005">
    <property type="entry name" value="Isoprenoid_Synthase_Type_I"/>
    <property type="match status" value="1"/>
</dbReference>
<dbReference type="FunFam" id="1.10.600.10:FF:000007">
    <property type="entry name" value="Isoprene synthase, chloroplastic"/>
    <property type="match status" value="1"/>
</dbReference>
<dbReference type="AlphaFoldDB" id="A0A7L4XSZ2"/>
<proteinExistence type="evidence at transcript level"/>
<dbReference type="InterPro" id="IPR036965">
    <property type="entry name" value="Terpene_synth_N_sf"/>
</dbReference>
<dbReference type="SFLD" id="SFLDG01019">
    <property type="entry name" value="Terpene_Cyclase_Like_1_C_Termi"/>
    <property type="match status" value="1"/>
</dbReference>
<dbReference type="SFLD" id="SFLDG01014">
    <property type="entry name" value="Terpene_Cyclase_Like_1_N-term"/>
    <property type="match status" value="1"/>
</dbReference>
<comment type="cofactor">
    <cofactor evidence="1">
        <name>Mn(2+)</name>
        <dbReference type="ChEBI" id="CHEBI:29035"/>
    </cofactor>
</comment>
<protein>
    <submittedName>
        <fullName evidence="7">Linalool/nerolidol synthase</fullName>
    </submittedName>
</protein>
<evidence type="ECO:0000259" key="5">
    <source>
        <dbReference type="Pfam" id="PF01397"/>
    </source>
</evidence>
<reference evidence="7" key="1">
    <citation type="journal article" date="2020" name="PLoS ONE">
        <title>Functional characterization of a new terpene synthase from Plectranthus amboinicus.</title>
        <authorList>
            <person name="Ashaari N.S."/>
            <person name="Ab Rahim M.H."/>
            <person name="Sabri S."/>
            <person name="Lai K.S."/>
            <person name="Song A.A."/>
            <person name="Abdul Rahim R."/>
            <person name="Wan Abdullah W.M.A.N."/>
            <person name="Ong Abdullah J."/>
        </authorList>
    </citation>
    <scope>NUCLEOTIDE SEQUENCE</scope>
</reference>
<comment type="cofactor">
    <cofactor evidence="2">
        <name>Mg(2+)</name>
        <dbReference type="ChEBI" id="CHEBI:18420"/>
    </cofactor>
</comment>
<evidence type="ECO:0000313" key="7">
    <source>
        <dbReference type="EMBL" id="QGN03393.1"/>
    </source>
</evidence>
<dbReference type="InterPro" id="IPR001906">
    <property type="entry name" value="Terpene_synth_N"/>
</dbReference>
<keyword evidence="4" id="KW-0460">Magnesium</keyword>
<dbReference type="InterPro" id="IPR008930">
    <property type="entry name" value="Terpenoid_cyclase/PrenylTrfase"/>
</dbReference>
<dbReference type="GO" id="GO:0050550">
    <property type="term" value="F:pinene synthase activity"/>
    <property type="evidence" value="ECO:0007669"/>
    <property type="project" value="UniProtKB-ARBA"/>
</dbReference>
<dbReference type="CDD" id="cd00684">
    <property type="entry name" value="Terpene_cyclase_plant_C1"/>
    <property type="match status" value="1"/>
</dbReference>
<dbReference type="FunFam" id="1.50.10.130:FF:000001">
    <property type="entry name" value="Isoprene synthase, chloroplastic"/>
    <property type="match status" value="1"/>
</dbReference>
<dbReference type="Gene3D" id="1.50.10.130">
    <property type="entry name" value="Terpene synthase, N-terminal domain"/>
    <property type="match status" value="1"/>
</dbReference>
<dbReference type="Pfam" id="PF03936">
    <property type="entry name" value="Terpene_synth_C"/>
    <property type="match status" value="1"/>
</dbReference>
<dbReference type="GO" id="GO:0016102">
    <property type="term" value="P:diterpenoid biosynthetic process"/>
    <property type="evidence" value="ECO:0007669"/>
    <property type="project" value="InterPro"/>
</dbReference>
<dbReference type="SUPFAM" id="SSF48239">
    <property type="entry name" value="Terpenoid cyclases/Protein prenyltransferases"/>
    <property type="match status" value="1"/>
</dbReference>
<dbReference type="SUPFAM" id="SSF48576">
    <property type="entry name" value="Terpenoid synthases"/>
    <property type="match status" value="1"/>
</dbReference>
<dbReference type="GO" id="GO:0046248">
    <property type="term" value="P:alpha-pinene biosynthetic process"/>
    <property type="evidence" value="ECO:0007669"/>
    <property type="project" value="UniProtKB-ARBA"/>
</dbReference>
<dbReference type="PANTHER" id="PTHR31225">
    <property type="entry name" value="OS04G0344100 PROTEIN-RELATED"/>
    <property type="match status" value="1"/>
</dbReference>
<dbReference type="GO" id="GO:0000287">
    <property type="term" value="F:magnesium ion binding"/>
    <property type="evidence" value="ECO:0007669"/>
    <property type="project" value="InterPro"/>
</dbReference>
<feature type="domain" description="Terpene synthase metal-binding" evidence="6">
    <location>
        <begin position="304"/>
        <end position="540"/>
    </location>
</feature>
<sequence>MYTISSKHVAFLAKPADYLQNSGTKPCRRVSWAAPPTRLRSSCSLQLGDKPAVEARRSGNYQPSAWDFNFLQSLNNNHYMEEKHLERRAELIVEVKQLLQLLRQEMAAVQQLELIDDLKNLGLSYFFEEEIKKMLNSIYNEHKCFHNIEAEKTDLYFMALGFRLLRQHGFNVSQEIFDCFKSENGDDFKPSLTDDTKGLLQLYEASFLEREGEDTLEMAREFATKILQTKSETDDNLSSWIRHSLELPLHWRIQRLEARWFLDAYAKRPDMNPTIFELAKLDFNIIQATQQEELKHVSRWWNSTGLAEKLPFVRDRVVEAYLWAMGYFEPHEYGYHRRLVAKIVTLVTTIDDVYDVYGTLDELRLFTDIIRRWDTESINQLPYYMQLCYLALYNFVSELAYDILKDKGFNSIPYLHRSWVDLVEGFLEEAKWYYAGYTPSLDEYLKNGSITIAAPAAISQIYFTLATPIQQPVIDKMFNYHDILRLSARILRLADDLGTAPFEQERGDVAKAVQCYMKEGNRSEREAQEHVRFLIREAWKAMNTAMAADDCPFTEELVAVAANCGRVAQFMYAGGDGYGVQHSNIHQQMAELLFHPYV</sequence>
<dbReference type="InterPro" id="IPR005630">
    <property type="entry name" value="Terpene_synthase_metal-bd"/>
</dbReference>
<dbReference type="InterPro" id="IPR008949">
    <property type="entry name" value="Isoprenoid_synthase_dom_sf"/>
</dbReference>
<dbReference type="EMBL" id="MK050501">
    <property type="protein sequence ID" value="QGN03393.1"/>
    <property type="molecule type" value="mRNA"/>
</dbReference>
<dbReference type="SMR" id="A0A7L4XSZ2"/>
<dbReference type="PANTHER" id="PTHR31225:SF9">
    <property type="entry name" value="TERPENE SYNTHASE 10"/>
    <property type="match status" value="1"/>
</dbReference>
<dbReference type="SFLD" id="SFLDG01604">
    <property type="entry name" value="Terpene_Cyclase_Like_1_C_Termi"/>
    <property type="match status" value="1"/>
</dbReference>
<evidence type="ECO:0000256" key="4">
    <source>
        <dbReference type="ARBA" id="ARBA00022842"/>
    </source>
</evidence>
<evidence type="ECO:0000259" key="6">
    <source>
        <dbReference type="Pfam" id="PF03936"/>
    </source>
</evidence>
<evidence type="ECO:0000256" key="1">
    <source>
        <dbReference type="ARBA" id="ARBA00001936"/>
    </source>
</evidence>
<dbReference type="InterPro" id="IPR050148">
    <property type="entry name" value="Terpene_synthase-like"/>
</dbReference>
<dbReference type="GO" id="GO:0010597">
    <property type="term" value="P:green leaf volatile biosynthetic process"/>
    <property type="evidence" value="ECO:0007669"/>
    <property type="project" value="UniProtKB-ARBA"/>
</dbReference>
<evidence type="ECO:0000256" key="2">
    <source>
        <dbReference type="ARBA" id="ARBA00001946"/>
    </source>
</evidence>
<dbReference type="InterPro" id="IPR034741">
    <property type="entry name" value="Terpene_cyclase-like_1_C"/>
</dbReference>
<dbReference type="InterPro" id="IPR044814">
    <property type="entry name" value="Terpene_cyclase_plant_C1"/>
</dbReference>
<feature type="domain" description="Terpene synthase N-terminal" evidence="5">
    <location>
        <begin position="66"/>
        <end position="245"/>
    </location>
</feature>
<evidence type="ECO:0000256" key="3">
    <source>
        <dbReference type="ARBA" id="ARBA00022723"/>
    </source>
</evidence>
<accession>A0A7L4XSZ2</accession>
<dbReference type="GO" id="GO:0016099">
    <property type="term" value="P:monoterpenoid biosynthetic process"/>
    <property type="evidence" value="ECO:0007669"/>
    <property type="project" value="UniProtKB-ARBA"/>
</dbReference>
<dbReference type="Pfam" id="PF01397">
    <property type="entry name" value="Terpene_synth"/>
    <property type="match status" value="1"/>
</dbReference>
<keyword evidence="3" id="KW-0479">Metal-binding</keyword>
<dbReference type="Gene3D" id="1.10.600.10">
    <property type="entry name" value="Farnesyl Diphosphate Synthase"/>
    <property type="match status" value="1"/>
</dbReference>
<name>A0A7L4XSZ2_9LAMI</name>